<protein>
    <submittedName>
        <fullName evidence="1">AlNc14C252G9658 protein</fullName>
    </submittedName>
</protein>
<name>F0WTH8_9STRA</name>
<gene>
    <name evidence="1" type="primary">AlNc14C252G9658</name>
    <name evidence="1" type="ORF">ALNC14_108130</name>
</gene>
<reference evidence="1" key="2">
    <citation type="submission" date="2011-02" db="EMBL/GenBank/DDBJ databases">
        <authorList>
            <person name="MacLean D."/>
        </authorList>
    </citation>
    <scope>NUCLEOTIDE SEQUENCE</scope>
</reference>
<reference evidence="1" key="1">
    <citation type="journal article" date="2011" name="PLoS Biol.">
        <title>Gene gain and loss during evolution of obligate parasitism in the white rust pathogen of Arabidopsis thaliana.</title>
        <authorList>
            <person name="Kemen E."/>
            <person name="Gardiner A."/>
            <person name="Schultz-Larsen T."/>
            <person name="Kemen A.C."/>
            <person name="Balmuth A.L."/>
            <person name="Robert-Seilaniantz A."/>
            <person name="Bailey K."/>
            <person name="Holub E."/>
            <person name="Studholme D.J."/>
            <person name="Maclean D."/>
            <person name="Jones J.D."/>
        </authorList>
    </citation>
    <scope>NUCLEOTIDE SEQUENCE</scope>
</reference>
<dbReference type="EMBL" id="FR824297">
    <property type="protein sequence ID" value="CCA24669.1"/>
    <property type="molecule type" value="Genomic_DNA"/>
</dbReference>
<proteinExistence type="predicted"/>
<dbReference type="AlphaFoldDB" id="F0WTH8"/>
<evidence type="ECO:0000313" key="1">
    <source>
        <dbReference type="EMBL" id="CCA24669.1"/>
    </source>
</evidence>
<dbReference type="HOGENOM" id="CLU_2101476_0_0_1"/>
<organism evidence="1">
    <name type="scientific">Albugo laibachii Nc14</name>
    <dbReference type="NCBI Taxonomy" id="890382"/>
    <lineage>
        <taxon>Eukaryota</taxon>
        <taxon>Sar</taxon>
        <taxon>Stramenopiles</taxon>
        <taxon>Oomycota</taxon>
        <taxon>Peronosporomycetes</taxon>
        <taxon>Albuginales</taxon>
        <taxon>Albuginaceae</taxon>
        <taxon>Albugo</taxon>
    </lineage>
</organism>
<sequence>MSSIENDDDSTRTTNWKCYFHSILIKLIEIAIHRNCYFRSDTTRHIVWKWSKRLNRSSLSYIRSDENVEAMLRCFKYLWKAIQFTQMCFSNRGKKRLIMFKRIYRWNYSLLRRIRT</sequence>
<accession>F0WTH8</accession>